<keyword evidence="1" id="KW-0677">Repeat</keyword>
<reference evidence="4" key="2">
    <citation type="journal article" date="2021" name="PeerJ">
        <title>Extensive microbial diversity within the chicken gut microbiome revealed by metagenomics and culture.</title>
        <authorList>
            <person name="Gilroy R."/>
            <person name="Ravi A."/>
            <person name="Getino M."/>
            <person name="Pursley I."/>
            <person name="Horton D.L."/>
            <person name="Alikhan N.F."/>
            <person name="Baker D."/>
            <person name="Gharbi K."/>
            <person name="Hall N."/>
            <person name="Watson M."/>
            <person name="Adriaenssens E.M."/>
            <person name="Foster-Nyarko E."/>
            <person name="Jarju S."/>
            <person name="Secka A."/>
            <person name="Antonio M."/>
            <person name="Oren A."/>
            <person name="Chaudhuri R.R."/>
            <person name="La Ragione R."/>
            <person name="Hildebrand F."/>
            <person name="Pallen M.J."/>
        </authorList>
    </citation>
    <scope>NUCLEOTIDE SEQUENCE</scope>
    <source>
        <strain evidence="4">ChiSjej2B20-13462</strain>
    </source>
</reference>
<sequence length="379" mass="41725">MKKWIAALLCLLLVTGPVLASERFEDVAPDAYYAEAVAWAVDQGITNGMGNRQFAPDQLCTIGQALTFLWRACGSPEASIAQPFSDVAETDYYAGAAAWAYENGLVTGPELGAARPCTRRAMVTYLWKLAGSPISKNVETGDRDWNLLLVNPWNAIPADFSVDLQSVGGGHSVDARCADALTGMLSACRAAGYSASICSSYRTQAYQQSLFDQRVAARMAQGMTRAEAEAVTARSTAVPGTSEHQIGLAVDLVDSGYWQLDSTQASRPTQQWLMAHSWEYGFILRYPSDKSELTGIIYEPWHYRYVGEDAARTIYEQEICLEEYLEELDTFSLAAAWARETGITTSSTDDSFRPNENCSRAHLVTFLWRALEQGKLRLP</sequence>
<dbReference type="GO" id="GO:0006508">
    <property type="term" value="P:proteolysis"/>
    <property type="evidence" value="ECO:0007669"/>
    <property type="project" value="InterPro"/>
</dbReference>
<dbReference type="Gene3D" id="3.30.1380.10">
    <property type="match status" value="1"/>
</dbReference>
<name>A0A9D1CMQ0_9FIRM</name>
<keyword evidence="2" id="KW-0732">Signal</keyword>
<evidence type="ECO:0000259" key="3">
    <source>
        <dbReference type="PROSITE" id="PS51272"/>
    </source>
</evidence>
<dbReference type="AlphaFoldDB" id="A0A9D1CMQ0"/>
<reference evidence="4" key="1">
    <citation type="submission" date="2020-10" db="EMBL/GenBank/DDBJ databases">
        <authorList>
            <person name="Gilroy R."/>
        </authorList>
    </citation>
    <scope>NUCLEOTIDE SEQUENCE</scope>
    <source>
        <strain evidence="4">ChiSjej2B20-13462</strain>
    </source>
</reference>
<organism evidence="4 5">
    <name type="scientific">Candidatus Avoscillospira stercorigallinarum</name>
    <dbReference type="NCBI Taxonomy" id="2840708"/>
    <lineage>
        <taxon>Bacteria</taxon>
        <taxon>Bacillati</taxon>
        <taxon>Bacillota</taxon>
        <taxon>Clostridia</taxon>
        <taxon>Eubacteriales</taxon>
        <taxon>Oscillospiraceae</taxon>
        <taxon>Oscillospiraceae incertae sedis</taxon>
        <taxon>Candidatus Avoscillospira</taxon>
    </lineage>
</organism>
<dbReference type="InterPro" id="IPR058193">
    <property type="entry name" value="VanY/YodJ_core_dom"/>
</dbReference>
<feature type="domain" description="SLH" evidence="3">
    <location>
        <begin position="20"/>
        <end position="83"/>
    </location>
</feature>
<dbReference type="CDD" id="cd14852">
    <property type="entry name" value="LD-carboxypeptidase"/>
    <property type="match status" value="1"/>
</dbReference>
<gene>
    <name evidence="4" type="ORF">IAA67_01410</name>
</gene>
<dbReference type="Pfam" id="PF02557">
    <property type="entry name" value="VanY"/>
    <property type="match status" value="1"/>
</dbReference>
<keyword evidence="4" id="KW-0121">Carboxypeptidase</keyword>
<dbReference type="Proteomes" id="UP000886874">
    <property type="component" value="Unassembled WGS sequence"/>
</dbReference>
<evidence type="ECO:0000313" key="4">
    <source>
        <dbReference type="EMBL" id="HIQ68976.1"/>
    </source>
</evidence>
<dbReference type="InterPro" id="IPR003709">
    <property type="entry name" value="VanY-like_core_dom"/>
</dbReference>
<dbReference type="Pfam" id="PF00395">
    <property type="entry name" value="SLH"/>
    <property type="match status" value="3"/>
</dbReference>
<evidence type="ECO:0000256" key="2">
    <source>
        <dbReference type="SAM" id="SignalP"/>
    </source>
</evidence>
<proteinExistence type="predicted"/>
<dbReference type="InterPro" id="IPR001119">
    <property type="entry name" value="SLH_dom"/>
</dbReference>
<keyword evidence="4" id="KW-0378">Hydrolase</keyword>
<dbReference type="SUPFAM" id="SSF55166">
    <property type="entry name" value="Hedgehog/DD-peptidase"/>
    <property type="match status" value="1"/>
</dbReference>
<dbReference type="PANTHER" id="PTHR34385:SF1">
    <property type="entry name" value="PEPTIDOGLYCAN L-ALANYL-D-GLUTAMATE ENDOPEPTIDASE CWLK"/>
    <property type="match status" value="1"/>
</dbReference>
<dbReference type="EMBL" id="DVFN01000017">
    <property type="protein sequence ID" value="HIQ68976.1"/>
    <property type="molecule type" value="Genomic_DNA"/>
</dbReference>
<feature type="signal peptide" evidence="2">
    <location>
        <begin position="1"/>
        <end position="20"/>
    </location>
</feature>
<keyword evidence="4" id="KW-0645">Protease</keyword>
<accession>A0A9D1CMQ0</accession>
<dbReference type="InterPro" id="IPR052179">
    <property type="entry name" value="DD-CPase-like"/>
</dbReference>
<evidence type="ECO:0000256" key="1">
    <source>
        <dbReference type="ARBA" id="ARBA00022737"/>
    </source>
</evidence>
<protein>
    <submittedName>
        <fullName evidence="4">D-alanyl-D-alanine carboxypeptidase family protein</fullName>
    </submittedName>
</protein>
<evidence type="ECO:0000313" key="5">
    <source>
        <dbReference type="Proteomes" id="UP000886874"/>
    </source>
</evidence>
<dbReference type="PROSITE" id="PS51272">
    <property type="entry name" value="SLH"/>
    <property type="match status" value="1"/>
</dbReference>
<comment type="caution">
    <text evidence="4">The sequence shown here is derived from an EMBL/GenBank/DDBJ whole genome shotgun (WGS) entry which is preliminary data.</text>
</comment>
<dbReference type="InterPro" id="IPR009045">
    <property type="entry name" value="Zn_M74/Hedgehog-like"/>
</dbReference>
<dbReference type="GO" id="GO:0004180">
    <property type="term" value="F:carboxypeptidase activity"/>
    <property type="evidence" value="ECO:0007669"/>
    <property type="project" value="UniProtKB-KW"/>
</dbReference>
<dbReference type="PANTHER" id="PTHR34385">
    <property type="entry name" value="D-ALANYL-D-ALANINE CARBOXYPEPTIDASE"/>
    <property type="match status" value="1"/>
</dbReference>
<feature type="chain" id="PRO_5038410567" evidence="2">
    <location>
        <begin position="21"/>
        <end position="379"/>
    </location>
</feature>